<sequence>MQTIVWPGNRRVCPCRFLPCFLAGRDHAVTLAAGRGVGGMTGVAHAGEA</sequence>
<dbReference type="Proteomes" id="UP000197424">
    <property type="component" value="Chromosome"/>
</dbReference>
<name>A0A248LM31_9NEIS</name>
<accession>A0A248LM31</accession>
<dbReference type="AlphaFoldDB" id="A0A248LM31"/>
<organism evidence="1 2">
    <name type="scientific">Laribacter hongkongensis</name>
    <dbReference type="NCBI Taxonomy" id="168471"/>
    <lineage>
        <taxon>Bacteria</taxon>
        <taxon>Pseudomonadati</taxon>
        <taxon>Pseudomonadota</taxon>
        <taxon>Betaproteobacteria</taxon>
        <taxon>Neisseriales</taxon>
        <taxon>Aquaspirillaceae</taxon>
        <taxon>Laribacter</taxon>
    </lineage>
</organism>
<proteinExistence type="predicted"/>
<evidence type="ECO:0000313" key="1">
    <source>
        <dbReference type="EMBL" id="ASJ25850.1"/>
    </source>
</evidence>
<protein>
    <submittedName>
        <fullName evidence="1">Uncharacterized protein</fullName>
    </submittedName>
</protein>
<gene>
    <name evidence="1" type="ORF">LHGZ1_3019</name>
</gene>
<evidence type="ECO:0000313" key="2">
    <source>
        <dbReference type="Proteomes" id="UP000197424"/>
    </source>
</evidence>
<dbReference type="EMBL" id="CP022115">
    <property type="protein sequence ID" value="ASJ25850.1"/>
    <property type="molecule type" value="Genomic_DNA"/>
</dbReference>
<reference evidence="2" key="1">
    <citation type="submission" date="2017-06" db="EMBL/GenBank/DDBJ databases">
        <title>Whole genome sequence of Laribacter hongkongensis LHGZ1.</title>
        <authorList>
            <person name="Chen D."/>
            <person name="Wu H."/>
            <person name="Chen J."/>
        </authorList>
    </citation>
    <scope>NUCLEOTIDE SEQUENCE [LARGE SCALE GENOMIC DNA]</scope>
    <source>
        <strain evidence="2">LHGZ1</strain>
    </source>
</reference>